<proteinExistence type="predicted"/>
<accession>A0ABX0UPS3</accession>
<reference evidence="2 3" key="1">
    <citation type="submission" date="2020-03" db="EMBL/GenBank/DDBJ databases">
        <title>Genomic Encyclopedia of Type Strains, Phase IV (KMG-IV): sequencing the most valuable type-strain genomes for metagenomic binning, comparative biology and taxonomic classification.</title>
        <authorList>
            <person name="Goeker M."/>
        </authorList>
    </citation>
    <scope>NUCLEOTIDE SEQUENCE [LARGE SCALE GENOMIC DNA]</scope>
    <source>
        <strain evidence="2 3">DSM 102865</strain>
    </source>
</reference>
<dbReference type="Pfam" id="PF08309">
    <property type="entry name" value="LVIVD"/>
    <property type="match status" value="2"/>
</dbReference>
<keyword evidence="1" id="KW-0732">Signal</keyword>
<keyword evidence="3" id="KW-1185">Reference proteome</keyword>
<comment type="caution">
    <text evidence="2">The sequence shown here is derived from an EMBL/GenBank/DDBJ whole genome shotgun (WGS) entry which is preliminary data.</text>
</comment>
<dbReference type="InterPro" id="IPR013211">
    <property type="entry name" value="LVIVD"/>
</dbReference>
<dbReference type="EMBL" id="JAASQJ010000004">
    <property type="protein sequence ID" value="NIJ54993.1"/>
    <property type="molecule type" value="Genomic_DNA"/>
</dbReference>
<feature type="signal peptide" evidence="1">
    <location>
        <begin position="1"/>
        <end position="19"/>
    </location>
</feature>
<sequence length="178" mass="19883">MKKPLLFALLIFISLSCITESEPNFNGIKFDGTGYKPIYSTVEDLAKIQVSAPQPLVQPGKIYVFDPYIFINESGKGIHIIDNSDPKNPQNLSFIAITGNYDMAVKGNWLYADNLSNLLVFDISDPKTPKLAKTIADAIPVNNYPPFNNIYFECAESKKGIVVGWEKVPMSEQPKCFR</sequence>
<evidence type="ECO:0008006" key="4">
    <source>
        <dbReference type="Google" id="ProtNLM"/>
    </source>
</evidence>
<dbReference type="PROSITE" id="PS51257">
    <property type="entry name" value="PROKAR_LIPOPROTEIN"/>
    <property type="match status" value="1"/>
</dbReference>
<protein>
    <recommendedName>
        <fullName evidence="4">LVIVD repeat-containing protein</fullName>
    </recommendedName>
</protein>
<evidence type="ECO:0000313" key="3">
    <source>
        <dbReference type="Proteomes" id="UP001179181"/>
    </source>
</evidence>
<dbReference type="RefSeq" id="WP_167274142.1">
    <property type="nucleotide sequence ID" value="NZ_JAASQJ010000004.1"/>
</dbReference>
<feature type="chain" id="PRO_5047229452" description="LVIVD repeat-containing protein" evidence="1">
    <location>
        <begin position="20"/>
        <end position="178"/>
    </location>
</feature>
<gene>
    <name evidence="2" type="ORF">FHS68_004180</name>
</gene>
<organism evidence="2 3">
    <name type="scientific">Dyadobacter arcticus</name>
    <dbReference type="NCBI Taxonomy" id="1078754"/>
    <lineage>
        <taxon>Bacteria</taxon>
        <taxon>Pseudomonadati</taxon>
        <taxon>Bacteroidota</taxon>
        <taxon>Cytophagia</taxon>
        <taxon>Cytophagales</taxon>
        <taxon>Spirosomataceae</taxon>
        <taxon>Dyadobacter</taxon>
    </lineage>
</organism>
<name>A0ABX0UPS3_9BACT</name>
<evidence type="ECO:0000313" key="2">
    <source>
        <dbReference type="EMBL" id="NIJ54993.1"/>
    </source>
</evidence>
<evidence type="ECO:0000256" key="1">
    <source>
        <dbReference type="SAM" id="SignalP"/>
    </source>
</evidence>
<dbReference type="Proteomes" id="UP001179181">
    <property type="component" value="Unassembled WGS sequence"/>
</dbReference>